<protein>
    <submittedName>
        <fullName evidence="2">Putative alpha beta fold family</fullName>
    </submittedName>
</protein>
<comment type="similarity">
    <text evidence="1">Belongs to the AB hydrolase superfamily. AB hydrolase 4 family.</text>
</comment>
<dbReference type="STRING" id="77044.A0A1S8A689"/>
<gene>
    <name evidence="2" type="ORF">SAMD00023353_0600760</name>
</gene>
<organism evidence="2">
    <name type="scientific">Rosellinia necatrix</name>
    <name type="common">White root-rot fungus</name>
    <dbReference type="NCBI Taxonomy" id="77044"/>
    <lineage>
        <taxon>Eukaryota</taxon>
        <taxon>Fungi</taxon>
        <taxon>Dikarya</taxon>
        <taxon>Ascomycota</taxon>
        <taxon>Pezizomycotina</taxon>
        <taxon>Sordariomycetes</taxon>
        <taxon>Xylariomycetidae</taxon>
        <taxon>Xylariales</taxon>
        <taxon>Xylariaceae</taxon>
        <taxon>Rosellinia</taxon>
    </lineage>
</organism>
<dbReference type="GO" id="GO:0051793">
    <property type="term" value="P:medium-chain fatty acid catabolic process"/>
    <property type="evidence" value="ECO:0007669"/>
    <property type="project" value="TreeGrafter"/>
</dbReference>
<keyword evidence="3" id="KW-1185">Reference proteome</keyword>
<dbReference type="Proteomes" id="UP000054516">
    <property type="component" value="Unassembled WGS sequence"/>
</dbReference>
<reference evidence="2" key="1">
    <citation type="submission" date="2016-03" db="EMBL/GenBank/DDBJ databases">
        <title>Draft genome sequence of Rosellinia necatrix.</title>
        <authorList>
            <person name="Kanematsu S."/>
        </authorList>
    </citation>
    <scope>NUCLEOTIDE SEQUENCE [LARGE SCALE GENOMIC DNA]</scope>
    <source>
        <strain evidence="2">W97</strain>
    </source>
</reference>
<dbReference type="InterPro" id="IPR050960">
    <property type="entry name" value="AB_hydrolase_4_sf"/>
</dbReference>
<dbReference type="GO" id="GO:0047372">
    <property type="term" value="F:monoacylglycerol lipase activity"/>
    <property type="evidence" value="ECO:0007669"/>
    <property type="project" value="TreeGrafter"/>
</dbReference>
<dbReference type="EMBL" id="DF977451">
    <property type="protein sequence ID" value="GAW25415.1"/>
    <property type="molecule type" value="Genomic_DNA"/>
</dbReference>
<dbReference type="GO" id="GO:0051792">
    <property type="term" value="P:medium-chain fatty acid biosynthetic process"/>
    <property type="evidence" value="ECO:0007669"/>
    <property type="project" value="TreeGrafter"/>
</dbReference>
<evidence type="ECO:0000256" key="1">
    <source>
        <dbReference type="ARBA" id="ARBA00010884"/>
    </source>
</evidence>
<dbReference type="OrthoDB" id="5954035at2759"/>
<dbReference type="PANTHER" id="PTHR10794:SF63">
    <property type="entry name" value="ALPHA_BETA HYDROLASE 1, ISOFORM A"/>
    <property type="match status" value="1"/>
</dbReference>
<evidence type="ECO:0000313" key="3">
    <source>
        <dbReference type="Proteomes" id="UP000054516"/>
    </source>
</evidence>
<dbReference type="InterPro" id="IPR029058">
    <property type="entry name" value="AB_hydrolase_fold"/>
</dbReference>
<proteinExistence type="inferred from homology"/>
<name>A0A1S8A689_ROSNE</name>
<evidence type="ECO:0000313" key="2">
    <source>
        <dbReference type="EMBL" id="GAW25415.1"/>
    </source>
</evidence>
<dbReference type="GO" id="GO:0008126">
    <property type="term" value="F:acetylesterase activity"/>
    <property type="evidence" value="ECO:0007669"/>
    <property type="project" value="TreeGrafter"/>
</dbReference>
<dbReference type="AlphaFoldDB" id="A0A1S8A689"/>
<accession>A0A1S8A689</accession>
<sequence>MCLASLRTLVNNHKEEIAKYSEVSLEELAKVKYLYEFDRAYQCPTWGYPTEDAYYRDASSVDSLLNVRIPLLALNAVDDPIAVAMGLPYPEASKNPYAVLCTTSMGGHIGWFELGGGRWHAKPVYNFFTHMAFEIDHSSIDSKARTVAYSTAASANDFNPIRRKLDVNLQ</sequence>
<dbReference type="PANTHER" id="PTHR10794">
    <property type="entry name" value="ABHYDROLASE DOMAIN-CONTAINING PROTEIN"/>
    <property type="match status" value="1"/>
</dbReference>
<dbReference type="SUPFAM" id="SSF53474">
    <property type="entry name" value="alpha/beta-Hydrolases"/>
    <property type="match status" value="1"/>
</dbReference>